<accession>A0ABV2CNB3</accession>
<dbReference type="EMBL" id="JBEWLZ010000003">
    <property type="protein sequence ID" value="MET1489404.1"/>
    <property type="molecule type" value="Genomic_DNA"/>
</dbReference>
<sequence>MNTFLAPRHKAPPGVHHRPFEAIPLISILMSIFSRPRRPPVPDNPDWERDEPMTGLS</sequence>
<organism evidence="2 3">
    <name type="scientific">Uliginosibacterium paludis</name>
    <dbReference type="NCBI Taxonomy" id="1615952"/>
    <lineage>
        <taxon>Bacteria</taxon>
        <taxon>Pseudomonadati</taxon>
        <taxon>Pseudomonadota</taxon>
        <taxon>Betaproteobacteria</taxon>
        <taxon>Rhodocyclales</taxon>
        <taxon>Zoogloeaceae</taxon>
        <taxon>Uliginosibacterium</taxon>
    </lineage>
</organism>
<reference evidence="2 3" key="1">
    <citation type="submission" date="2024-07" db="EMBL/GenBank/DDBJ databases">
        <title>Uliginosibacterium paludis KCTC:42655.</title>
        <authorList>
            <person name="Kim M.K."/>
        </authorList>
    </citation>
    <scope>NUCLEOTIDE SEQUENCE [LARGE SCALE GENOMIC DNA]</scope>
    <source>
        <strain evidence="2 3">KCTC 42655</strain>
    </source>
</reference>
<dbReference type="Proteomes" id="UP001548590">
    <property type="component" value="Unassembled WGS sequence"/>
</dbReference>
<keyword evidence="3" id="KW-1185">Reference proteome</keyword>
<feature type="region of interest" description="Disordered" evidence="1">
    <location>
        <begin position="35"/>
        <end position="57"/>
    </location>
</feature>
<evidence type="ECO:0000313" key="3">
    <source>
        <dbReference type="Proteomes" id="UP001548590"/>
    </source>
</evidence>
<proteinExistence type="predicted"/>
<name>A0ABV2CNB3_9RHOO</name>
<evidence type="ECO:0000313" key="2">
    <source>
        <dbReference type="EMBL" id="MET1489404.1"/>
    </source>
</evidence>
<feature type="compositionally biased region" description="Basic and acidic residues" evidence="1">
    <location>
        <begin position="46"/>
        <end position="57"/>
    </location>
</feature>
<protein>
    <submittedName>
        <fullName evidence="2">Uncharacterized protein</fullName>
    </submittedName>
</protein>
<dbReference type="RefSeq" id="WP_345925547.1">
    <property type="nucleotide sequence ID" value="NZ_JBDIVF010000002.1"/>
</dbReference>
<gene>
    <name evidence="2" type="ORF">ABVT11_06165</name>
</gene>
<evidence type="ECO:0000256" key="1">
    <source>
        <dbReference type="SAM" id="MobiDB-lite"/>
    </source>
</evidence>
<comment type="caution">
    <text evidence="2">The sequence shown here is derived from an EMBL/GenBank/DDBJ whole genome shotgun (WGS) entry which is preliminary data.</text>
</comment>